<reference evidence="2 3" key="1">
    <citation type="submission" date="2018-11" db="EMBL/GenBank/DDBJ databases">
        <title>Rhodococcus spongicola sp. nov. and Rhodococcus xishaensis sp. nov. from marine sponges.</title>
        <authorList>
            <person name="Li L."/>
            <person name="Lin H.W."/>
        </authorList>
    </citation>
    <scope>NUCLEOTIDE SEQUENCE [LARGE SCALE GENOMIC DNA]</scope>
    <source>
        <strain evidence="2 3">LHW51113</strain>
    </source>
</reference>
<dbReference type="Gene3D" id="3.10.450.50">
    <property type="match status" value="1"/>
</dbReference>
<dbReference type="AlphaFoldDB" id="A0A3S3A2J1"/>
<evidence type="ECO:0000313" key="2">
    <source>
        <dbReference type="EMBL" id="RVW00618.1"/>
    </source>
</evidence>
<dbReference type="Pfam" id="PF13577">
    <property type="entry name" value="SnoaL_4"/>
    <property type="match status" value="1"/>
</dbReference>
<proteinExistence type="predicted"/>
<dbReference type="OrthoDB" id="4941530at2"/>
<dbReference type="InterPro" id="IPR032710">
    <property type="entry name" value="NTF2-like_dom_sf"/>
</dbReference>
<name>A0A3S3A2J1_9NOCA</name>
<keyword evidence="3" id="KW-1185">Reference proteome</keyword>
<dbReference type="SUPFAM" id="SSF54427">
    <property type="entry name" value="NTF2-like"/>
    <property type="match status" value="1"/>
</dbReference>
<evidence type="ECO:0000259" key="1">
    <source>
        <dbReference type="Pfam" id="PF13577"/>
    </source>
</evidence>
<feature type="domain" description="SnoaL-like" evidence="1">
    <location>
        <begin position="7"/>
        <end position="135"/>
    </location>
</feature>
<evidence type="ECO:0000313" key="3">
    <source>
        <dbReference type="Proteomes" id="UP000283479"/>
    </source>
</evidence>
<dbReference type="CDD" id="cd00531">
    <property type="entry name" value="NTF2_like"/>
    <property type="match status" value="1"/>
</dbReference>
<dbReference type="Proteomes" id="UP000283479">
    <property type="component" value="Unassembled WGS sequence"/>
</dbReference>
<dbReference type="EMBL" id="RKLO01000006">
    <property type="protein sequence ID" value="RVW00618.1"/>
    <property type="molecule type" value="Genomic_DNA"/>
</dbReference>
<organism evidence="2 3">
    <name type="scientific">Rhodococcus xishaensis</name>
    <dbReference type="NCBI Taxonomy" id="2487364"/>
    <lineage>
        <taxon>Bacteria</taxon>
        <taxon>Bacillati</taxon>
        <taxon>Actinomycetota</taxon>
        <taxon>Actinomycetes</taxon>
        <taxon>Mycobacteriales</taxon>
        <taxon>Nocardiaceae</taxon>
        <taxon>Rhodococcus</taxon>
    </lineage>
</organism>
<gene>
    <name evidence="2" type="ORF">EGT50_14820</name>
</gene>
<sequence length="168" mass="19205">MDTRTFEELAALEELRQLKYRYFRTLDLKQWDEFADTLDEGIVAEYGTHALSEPLVFEGRETLVGFMRNALGTEVTSVHIANHPEITVNGGTAEGSWAFEDTVIVPAARRLITGAGYYRDSYRRGDDGRWRIARTTYERIYESMISLDDVPSFEFLTHMWSQPPAQGG</sequence>
<protein>
    <submittedName>
        <fullName evidence="2">Nuclear transport factor 2 family protein</fullName>
    </submittedName>
</protein>
<dbReference type="RefSeq" id="WP_127955412.1">
    <property type="nucleotide sequence ID" value="NZ_RKLO01000006.1"/>
</dbReference>
<accession>A0A3S3A2J1</accession>
<comment type="caution">
    <text evidence="2">The sequence shown here is derived from an EMBL/GenBank/DDBJ whole genome shotgun (WGS) entry which is preliminary data.</text>
</comment>
<dbReference type="InterPro" id="IPR037401">
    <property type="entry name" value="SnoaL-like"/>
</dbReference>